<proteinExistence type="predicted"/>
<dbReference type="Proteomes" id="UP000789702">
    <property type="component" value="Unassembled WGS sequence"/>
</dbReference>
<evidence type="ECO:0000313" key="1">
    <source>
        <dbReference type="EMBL" id="CAG8702101.1"/>
    </source>
</evidence>
<gene>
    <name evidence="1" type="ORF">DHETER_LOCUS11809</name>
</gene>
<sequence>MATNRKGSRERVILIVGGIKYEAYRSTFTAYPQTRLGMMFSEENHAAPHSKNENGNVYYIDRNGRLFYCILQFYRTDEELEYFMIPHSKKSKLSLRSRTLAAELDNLVDALKASLNKLALYFQKRFLMSAHGKYLESTFPGLSWHLQWLEQCSDELHPSSVDTMYRMRMTLCDKFDYEDIINNCCLSTVATKDDYNKEDLDDYSKEDLDDYSKEDLDD</sequence>
<dbReference type="EMBL" id="CAJVPU010026994">
    <property type="protein sequence ID" value="CAG8702101.1"/>
    <property type="molecule type" value="Genomic_DNA"/>
</dbReference>
<reference evidence="1" key="1">
    <citation type="submission" date="2021-06" db="EMBL/GenBank/DDBJ databases">
        <authorList>
            <person name="Kallberg Y."/>
            <person name="Tangrot J."/>
            <person name="Rosling A."/>
        </authorList>
    </citation>
    <scope>NUCLEOTIDE SEQUENCE</scope>
    <source>
        <strain evidence="1">IL203A</strain>
    </source>
</reference>
<keyword evidence="2" id="KW-1185">Reference proteome</keyword>
<organism evidence="1 2">
    <name type="scientific">Dentiscutata heterogama</name>
    <dbReference type="NCBI Taxonomy" id="1316150"/>
    <lineage>
        <taxon>Eukaryota</taxon>
        <taxon>Fungi</taxon>
        <taxon>Fungi incertae sedis</taxon>
        <taxon>Mucoromycota</taxon>
        <taxon>Glomeromycotina</taxon>
        <taxon>Glomeromycetes</taxon>
        <taxon>Diversisporales</taxon>
        <taxon>Gigasporaceae</taxon>
        <taxon>Dentiscutata</taxon>
    </lineage>
</organism>
<evidence type="ECO:0000313" key="2">
    <source>
        <dbReference type="Proteomes" id="UP000789702"/>
    </source>
</evidence>
<protein>
    <submittedName>
        <fullName evidence="1">5221_t:CDS:1</fullName>
    </submittedName>
</protein>
<comment type="caution">
    <text evidence="1">The sequence shown here is derived from an EMBL/GenBank/DDBJ whole genome shotgun (WGS) entry which is preliminary data.</text>
</comment>
<name>A0ACA9PCW6_9GLOM</name>
<accession>A0ACA9PCW6</accession>